<evidence type="ECO:0000256" key="8">
    <source>
        <dbReference type="ARBA" id="ARBA00060767"/>
    </source>
</evidence>
<comment type="function">
    <text evidence="2 9">Catalyzes the formation of N(7)-methylguanine at position 46 (m7G46) in tRNA.</text>
</comment>
<evidence type="ECO:0000256" key="3">
    <source>
        <dbReference type="ARBA" id="ARBA00022603"/>
    </source>
</evidence>
<feature type="binding site" evidence="9">
    <location>
        <position position="71"/>
    </location>
    <ligand>
        <name>S-adenosyl-L-methionine</name>
        <dbReference type="ChEBI" id="CHEBI:59789"/>
    </ligand>
</feature>
<dbReference type="InterPro" id="IPR003358">
    <property type="entry name" value="tRNA_(Gua-N-7)_MeTrfase_Trmb"/>
</dbReference>
<dbReference type="SUPFAM" id="SSF53335">
    <property type="entry name" value="S-adenosyl-L-methionine-dependent methyltransferases"/>
    <property type="match status" value="1"/>
</dbReference>
<feature type="binding site" evidence="9">
    <location>
        <position position="120"/>
    </location>
    <ligand>
        <name>S-adenosyl-L-methionine</name>
        <dbReference type="ChEBI" id="CHEBI:59789"/>
    </ligand>
</feature>
<evidence type="ECO:0000256" key="4">
    <source>
        <dbReference type="ARBA" id="ARBA00022679"/>
    </source>
</evidence>
<feature type="binding site" evidence="9">
    <location>
        <position position="98"/>
    </location>
    <ligand>
        <name>S-adenosyl-L-methionine</name>
        <dbReference type="ChEBI" id="CHEBI:59789"/>
    </ligand>
</feature>
<feature type="binding site" evidence="9">
    <location>
        <position position="156"/>
    </location>
    <ligand>
        <name>substrate</name>
    </ligand>
</feature>
<sequence>MRLRNKPWAQKLVLEHPEALLNEPDPEIKIPWQERFADFSKPLAIEIGSGKGQFIINWAKQHPEMNFIGVELQTTAAGMILRKKLADQIDNLQIMCADAANIALYLPPKSADIIFLNFSDPWPKTRHEKRRLTYKSFLDKYKQVLKDNGHIEFKTDNQGLFEYSLQSMNNYGMLFDFVSLDLHQSNSEIYKQNIETEYEHKFAERGNRIYCVHAHF</sequence>
<dbReference type="UniPathway" id="UPA00989"/>
<name>A0A6G7B0T6_9LACO</name>
<evidence type="ECO:0000256" key="9">
    <source>
        <dbReference type="HAMAP-Rule" id="MF_01057"/>
    </source>
</evidence>
<gene>
    <name evidence="9 10" type="primary">trmB</name>
    <name evidence="10" type="ORF">G6Z83_01250</name>
</gene>
<evidence type="ECO:0000313" key="11">
    <source>
        <dbReference type="Proteomes" id="UP000501676"/>
    </source>
</evidence>
<keyword evidence="6 9" id="KW-0819">tRNA processing</keyword>
<comment type="catalytic activity">
    <reaction evidence="1 9">
        <text>guanosine(46) in tRNA + S-adenosyl-L-methionine = N(7)-methylguanosine(46) in tRNA + S-adenosyl-L-homocysteine</text>
        <dbReference type="Rhea" id="RHEA:42708"/>
        <dbReference type="Rhea" id="RHEA-COMP:10188"/>
        <dbReference type="Rhea" id="RHEA-COMP:10189"/>
        <dbReference type="ChEBI" id="CHEBI:57856"/>
        <dbReference type="ChEBI" id="CHEBI:59789"/>
        <dbReference type="ChEBI" id="CHEBI:74269"/>
        <dbReference type="ChEBI" id="CHEBI:74480"/>
        <dbReference type="EC" id="2.1.1.33"/>
    </reaction>
</comment>
<feature type="region of interest" description="Interaction with RNA" evidence="9">
    <location>
        <begin position="126"/>
        <end position="131"/>
    </location>
</feature>
<dbReference type="PROSITE" id="PS51625">
    <property type="entry name" value="SAM_MT_TRMB"/>
    <property type="match status" value="1"/>
</dbReference>
<protein>
    <recommendedName>
        <fullName evidence="9">tRNA (guanine-N(7)-)-methyltransferase</fullName>
        <ecNumber evidence="9">2.1.1.33</ecNumber>
    </recommendedName>
    <alternativeName>
        <fullName evidence="9">tRNA (guanine(46)-N(7))-methyltransferase</fullName>
    </alternativeName>
    <alternativeName>
        <fullName evidence="9">tRNA(m7G46)-methyltransferase</fullName>
    </alternativeName>
</protein>
<evidence type="ECO:0000256" key="1">
    <source>
        <dbReference type="ARBA" id="ARBA00000142"/>
    </source>
</evidence>
<dbReference type="RefSeq" id="WP_006730356.1">
    <property type="nucleotide sequence ID" value="NZ_CP049228.1"/>
</dbReference>
<comment type="pathway">
    <text evidence="7 9">tRNA modification; N(7)-methylguanine-tRNA biosynthesis.</text>
</comment>
<dbReference type="InterPro" id="IPR055361">
    <property type="entry name" value="tRNA_methyltr_TrmB_bact"/>
</dbReference>
<dbReference type="EC" id="2.1.1.33" evidence="9"/>
<dbReference type="Proteomes" id="UP000501676">
    <property type="component" value="Chromosome"/>
</dbReference>
<dbReference type="InterPro" id="IPR029063">
    <property type="entry name" value="SAM-dependent_MTases_sf"/>
</dbReference>
<keyword evidence="4 9" id="KW-0808">Transferase</keyword>
<dbReference type="AlphaFoldDB" id="A0A6G7B0T6"/>
<organism evidence="10 11">
    <name type="scientific">Lactobacillus iners</name>
    <dbReference type="NCBI Taxonomy" id="147802"/>
    <lineage>
        <taxon>Bacteria</taxon>
        <taxon>Bacillati</taxon>
        <taxon>Bacillota</taxon>
        <taxon>Bacilli</taxon>
        <taxon>Lactobacillales</taxon>
        <taxon>Lactobacillaceae</taxon>
        <taxon>Lactobacillus</taxon>
    </lineage>
</organism>
<dbReference type="EMBL" id="CP049228">
    <property type="protein sequence ID" value="QIH23395.1"/>
    <property type="molecule type" value="Genomic_DNA"/>
</dbReference>
<feature type="binding site" evidence="9">
    <location>
        <begin position="196"/>
        <end position="199"/>
    </location>
    <ligand>
        <name>substrate</name>
    </ligand>
</feature>
<dbReference type="FunFam" id="3.40.50.150:FF:000035">
    <property type="entry name" value="tRNA (guanine-N(7)-)-methyltransferase"/>
    <property type="match status" value="1"/>
</dbReference>
<evidence type="ECO:0000256" key="7">
    <source>
        <dbReference type="ARBA" id="ARBA00060552"/>
    </source>
</evidence>
<proteinExistence type="inferred from homology"/>
<dbReference type="GO" id="GO:0043527">
    <property type="term" value="C:tRNA methyltransferase complex"/>
    <property type="evidence" value="ECO:0007669"/>
    <property type="project" value="TreeGrafter"/>
</dbReference>
<evidence type="ECO:0000256" key="2">
    <source>
        <dbReference type="ARBA" id="ARBA00003015"/>
    </source>
</evidence>
<dbReference type="GO" id="GO:0008176">
    <property type="term" value="F:tRNA (guanine(46)-N7)-methyltransferase activity"/>
    <property type="evidence" value="ECO:0007669"/>
    <property type="project" value="UniProtKB-UniRule"/>
</dbReference>
<dbReference type="PANTHER" id="PTHR23417">
    <property type="entry name" value="3-DEOXY-D-MANNO-OCTULOSONIC-ACID TRANSFERASE/TRNA GUANINE-N 7 - -METHYLTRANSFERASE"/>
    <property type="match status" value="1"/>
</dbReference>
<keyword evidence="3 9" id="KW-0489">Methyltransferase</keyword>
<dbReference type="HAMAP" id="MF_01057">
    <property type="entry name" value="tRNA_methyltr_TrmB"/>
    <property type="match status" value="1"/>
</dbReference>
<dbReference type="Pfam" id="PF02390">
    <property type="entry name" value="Methyltransf_4"/>
    <property type="match status" value="1"/>
</dbReference>
<evidence type="ECO:0000256" key="6">
    <source>
        <dbReference type="ARBA" id="ARBA00022694"/>
    </source>
</evidence>
<feature type="binding site" evidence="9">
    <location>
        <position position="46"/>
    </location>
    <ligand>
        <name>S-adenosyl-L-methionine</name>
        <dbReference type="ChEBI" id="CHEBI:59789"/>
    </ligand>
</feature>
<dbReference type="Gene3D" id="3.40.50.150">
    <property type="entry name" value="Vaccinia Virus protein VP39"/>
    <property type="match status" value="1"/>
</dbReference>
<accession>A0A6G7B0T6</accession>
<keyword evidence="5 9" id="KW-0949">S-adenosyl-L-methionine</keyword>
<dbReference type="NCBIfam" id="NF001080">
    <property type="entry name" value="PRK00121.2-2"/>
    <property type="match status" value="1"/>
</dbReference>
<evidence type="ECO:0000256" key="5">
    <source>
        <dbReference type="ARBA" id="ARBA00022691"/>
    </source>
</evidence>
<dbReference type="NCBIfam" id="TIGR00091">
    <property type="entry name" value="tRNA (guanosine(46)-N7)-methyltransferase TrmB"/>
    <property type="match status" value="1"/>
</dbReference>
<dbReference type="PANTHER" id="PTHR23417:SF14">
    <property type="entry name" value="PENTACOTRIPEPTIDE-REPEAT REGION OF PRORP DOMAIN-CONTAINING PROTEIN"/>
    <property type="match status" value="1"/>
</dbReference>
<comment type="similarity">
    <text evidence="8 9">Belongs to the class I-like SAM-binding methyltransferase superfamily. TrmB family.</text>
</comment>
<reference evidence="10 11" key="1">
    <citation type="submission" date="2020-02" db="EMBL/GenBank/DDBJ databases">
        <title>Complete genome sequences of six Lactobacillus iners strains isolated from the human vagina.</title>
        <authorList>
            <person name="France M.T."/>
            <person name="Rutt L."/>
            <person name="Narina S."/>
            <person name="Arbaugh S."/>
            <person name="Humphrys M.S."/>
            <person name="Ma B."/>
            <person name="Hayward M.R."/>
            <person name="Relman D."/>
            <person name="Kwon D.S."/>
            <person name="Ravel J."/>
        </authorList>
    </citation>
    <scope>NUCLEOTIDE SEQUENCE [LARGE SCALE GENOMIC DNA]</scope>
    <source>
        <strain evidence="10 11">C0210C1</strain>
    </source>
</reference>
<evidence type="ECO:0000313" key="10">
    <source>
        <dbReference type="EMBL" id="QIH23395.1"/>
    </source>
</evidence>
<feature type="binding site" evidence="9">
    <location>
        <position position="124"/>
    </location>
    <ligand>
        <name>substrate</name>
    </ligand>
</feature>